<dbReference type="EMBL" id="JAACFV010000031">
    <property type="protein sequence ID" value="KAF7510306.1"/>
    <property type="molecule type" value="Genomic_DNA"/>
</dbReference>
<comment type="caution">
    <text evidence="1">The sequence shown here is derived from an EMBL/GenBank/DDBJ whole genome shotgun (WGS) entry which is preliminary data.</text>
</comment>
<dbReference type="Proteomes" id="UP000606974">
    <property type="component" value="Unassembled WGS sequence"/>
</dbReference>
<gene>
    <name evidence="1" type="ORF">GJ744_006802</name>
</gene>
<organism evidence="1 2">
    <name type="scientific">Endocarpon pusillum</name>
    <dbReference type="NCBI Taxonomy" id="364733"/>
    <lineage>
        <taxon>Eukaryota</taxon>
        <taxon>Fungi</taxon>
        <taxon>Dikarya</taxon>
        <taxon>Ascomycota</taxon>
        <taxon>Pezizomycotina</taxon>
        <taxon>Eurotiomycetes</taxon>
        <taxon>Chaetothyriomycetidae</taxon>
        <taxon>Verrucariales</taxon>
        <taxon>Verrucariaceae</taxon>
        <taxon>Endocarpon</taxon>
    </lineage>
</organism>
<reference evidence="1" key="1">
    <citation type="submission" date="2020-02" db="EMBL/GenBank/DDBJ databases">
        <authorList>
            <person name="Palmer J.M."/>
        </authorList>
    </citation>
    <scope>NUCLEOTIDE SEQUENCE</scope>
    <source>
        <strain evidence="1">EPUS1.4</strain>
        <tissue evidence="1">Thallus</tissue>
    </source>
</reference>
<protein>
    <submittedName>
        <fullName evidence="1">Uncharacterized protein</fullName>
    </submittedName>
</protein>
<sequence length="56" mass="6344">MQLLTGELLTDPSWFLVPLDPAGCKAGCELCFQKMRRCGQLQQQVSEMPKHEPEKP</sequence>
<proteinExistence type="predicted"/>
<evidence type="ECO:0000313" key="1">
    <source>
        <dbReference type="EMBL" id="KAF7510306.1"/>
    </source>
</evidence>
<dbReference type="AlphaFoldDB" id="A0A8H7ANP4"/>
<evidence type="ECO:0000313" key="2">
    <source>
        <dbReference type="Proteomes" id="UP000606974"/>
    </source>
</evidence>
<accession>A0A8H7ANP4</accession>
<name>A0A8H7ANP4_9EURO</name>
<keyword evidence="2" id="KW-1185">Reference proteome</keyword>